<protein>
    <submittedName>
        <fullName evidence="2">Uncharacterized protein</fullName>
    </submittedName>
</protein>
<dbReference type="Proteomes" id="UP000283210">
    <property type="component" value="Chromosome 16"/>
</dbReference>
<sequence>MLIDSGILKLFPVWTAGGGAFCPVLLQSDWSTEDLGVCVNVRVFGSGDLSSLLAQLQQLQSFIRRDGQQRSSDQHLLTDHPGVSGSDRHAELQPFSRRPTADEEYRPTGVISRTILTDPSATADDGRHPDTSPPDSSQSGAPEEAGVLQELTGSTDFNEGRSQSLNASVKEEVSRDGSKSAHADEM</sequence>
<keyword evidence="3" id="KW-1185">Reference proteome</keyword>
<feature type="compositionally biased region" description="Basic and acidic residues" evidence="1">
    <location>
        <begin position="169"/>
        <end position="186"/>
    </location>
</feature>
<feature type="compositionally biased region" description="Polar residues" evidence="1">
    <location>
        <begin position="151"/>
        <end position="167"/>
    </location>
</feature>
<evidence type="ECO:0000256" key="1">
    <source>
        <dbReference type="SAM" id="MobiDB-lite"/>
    </source>
</evidence>
<reference evidence="2 3" key="2">
    <citation type="submission" date="2019-01" db="EMBL/GenBank/DDBJ databases">
        <title>A chromosome length genome reference of the Java medaka (oryzias javanicus).</title>
        <authorList>
            <person name="Herpin A."/>
            <person name="Takehana Y."/>
            <person name="Naruse K."/>
            <person name="Ansai S."/>
            <person name="Kawaguchi M."/>
        </authorList>
    </citation>
    <scope>NUCLEOTIDE SEQUENCE [LARGE SCALE GENOMIC DNA]</scope>
    <source>
        <strain evidence="2">RS831</strain>
        <tissue evidence="2">Whole body</tissue>
    </source>
</reference>
<evidence type="ECO:0000313" key="3">
    <source>
        <dbReference type="Proteomes" id="UP000283210"/>
    </source>
</evidence>
<proteinExistence type="predicted"/>
<evidence type="ECO:0000313" key="2">
    <source>
        <dbReference type="EMBL" id="RVE63259.1"/>
    </source>
</evidence>
<reference evidence="2 3" key="1">
    <citation type="submission" date="2018-11" db="EMBL/GenBank/DDBJ databases">
        <authorList>
            <person name="Lopez-Roques C."/>
            <person name="Donnadieu C."/>
            <person name="Bouchez O."/>
            <person name="Klopp C."/>
            <person name="Cabau C."/>
            <person name="Zahm M."/>
        </authorList>
    </citation>
    <scope>NUCLEOTIDE SEQUENCE [LARGE SCALE GENOMIC DNA]</scope>
    <source>
        <strain evidence="2">RS831</strain>
        <tissue evidence="2">Whole body</tissue>
    </source>
</reference>
<accession>A0A3S2P3B4</accession>
<dbReference type="EMBL" id="CM012452">
    <property type="protein sequence ID" value="RVE63259.1"/>
    <property type="molecule type" value="Genomic_DNA"/>
</dbReference>
<gene>
    <name evidence="2" type="ORF">OJAV_G00164140</name>
</gene>
<feature type="compositionally biased region" description="Basic and acidic residues" evidence="1">
    <location>
        <begin position="65"/>
        <end position="78"/>
    </location>
</feature>
<feature type="region of interest" description="Disordered" evidence="1">
    <location>
        <begin position="65"/>
        <end position="186"/>
    </location>
</feature>
<dbReference type="AlphaFoldDB" id="A0A3S2P3B4"/>
<organism evidence="2 3">
    <name type="scientific">Oryzias javanicus</name>
    <name type="common">Javanese ricefish</name>
    <name type="synonym">Aplocheilus javanicus</name>
    <dbReference type="NCBI Taxonomy" id="123683"/>
    <lineage>
        <taxon>Eukaryota</taxon>
        <taxon>Metazoa</taxon>
        <taxon>Chordata</taxon>
        <taxon>Craniata</taxon>
        <taxon>Vertebrata</taxon>
        <taxon>Euteleostomi</taxon>
        <taxon>Actinopterygii</taxon>
        <taxon>Neopterygii</taxon>
        <taxon>Teleostei</taxon>
        <taxon>Neoteleostei</taxon>
        <taxon>Acanthomorphata</taxon>
        <taxon>Ovalentaria</taxon>
        <taxon>Atherinomorphae</taxon>
        <taxon>Beloniformes</taxon>
        <taxon>Adrianichthyidae</taxon>
        <taxon>Oryziinae</taxon>
        <taxon>Oryzias</taxon>
    </lineage>
</organism>
<name>A0A3S2P3B4_ORYJA</name>